<dbReference type="EMBL" id="BPLR01021091">
    <property type="protein sequence ID" value="GIX85774.1"/>
    <property type="molecule type" value="Genomic_DNA"/>
</dbReference>
<keyword evidence="2" id="KW-1185">Reference proteome</keyword>
<proteinExistence type="predicted"/>
<name>A0AAV4NN34_CAEEX</name>
<evidence type="ECO:0000313" key="1">
    <source>
        <dbReference type="EMBL" id="GIX85774.1"/>
    </source>
</evidence>
<evidence type="ECO:0000313" key="2">
    <source>
        <dbReference type="Proteomes" id="UP001054945"/>
    </source>
</evidence>
<comment type="caution">
    <text evidence="1">The sequence shown here is derived from an EMBL/GenBank/DDBJ whole genome shotgun (WGS) entry which is preliminary data.</text>
</comment>
<organism evidence="1 2">
    <name type="scientific">Caerostris extrusa</name>
    <name type="common">Bark spider</name>
    <name type="synonym">Caerostris bankana</name>
    <dbReference type="NCBI Taxonomy" id="172846"/>
    <lineage>
        <taxon>Eukaryota</taxon>
        <taxon>Metazoa</taxon>
        <taxon>Ecdysozoa</taxon>
        <taxon>Arthropoda</taxon>
        <taxon>Chelicerata</taxon>
        <taxon>Arachnida</taxon>
        <taxon>Araneae</taxon>
        <taxon>Araneomorphae</taxon>
        <taxon>Entelegynae</taxon>
        <taxon>Araneoidea</taxon>
        <taxon>Araneidae</taxon>
        <taxon>Caerostris</taxon>
    </lineage>
</organism>
<sequence>MPNYDEDKIFNESNSVESNSIIKPEYEFLLDTNGDDWRKCMRVQEIVVWTLKWAAFRLKNDRKKVTSVEKWILSTSGTRNGAWRGASNR</sequence>
<accession>A0AAV4NN34</accession>
<dbReference type="AlphaFoldDB" id="A0AAV4NN34"/>
<protein>
    <submittedName>
        <fullName evidence="1">Uncharacterized protein</fullName>
    </submittedName>
</protein>
<reference evidence="1 2" key="1">
    <citation type="submission" date="2021-06" db="EMBL/GenBank/DDBJ databases">
        <title>Caerostris extrusa draft genome.</title>
        <authorList>
            <person name="Kono N."/>
            <person name="Arakawa K."/>
        </authorList>
    </citation>
    <scope>NUCLEOTIDE SEQUENCE [LARGE SCALE GENOMIC DNA]</scope>
</reference>
<dbReference type="Proteomes" id="UP001054945">
    <property type="component" value="Unassembled WGS sequence"/>
</dbReference>
<gene>
    <name evidence="1" type="ORF">CEXT_610931</name>
</gene>